<dbReference type="SUPFAM" id="SSF75304">
    <property type="entry name" value="Amidase signature (AS) enzymes"/>
    <property type="match status" value="1"/>
</dbReference>
<dbReference type="Pfam" id="PF01425">
    <property type="entry name" value="Amidase"/>
    <property type="match status" value="1"/>
</dbReference>
<keyword evidence="3" id="KW-1185">Reference proteome</keyword>
<evidence type="ECO:0000259" key="1">
    <source>
        <dbReference type="Pfam" id="PF01425"/>
    </source>
</evidence>
<dbReference type="RefSeq" id="WP_044049137.1">
    <property type="nucleotide sequence ID" value="NZ_CP003984.1"/>
</dbReference>
<sequence>MSDTANELIKMTATEAVDRLRSKEVSPLDLVDASIQRIETVDAEVNALPIHCFEQAQAKAKAIDIKAHADNPKSLCGLPIAVKDYNDLGGVVTTYGSPIFADSVAKSSDATVRQLEGNGAIAVAKSNVPEWAGGHTFNPVNGLTRNPWDMRKSAGGSSGGSAAALASGSVWLATGNDLGGSLRTPAAFNGIVGLRPGPGRVPRGTRLPAMDTLWVEGPMARNVDDLALMLDAGVGQQIDDPLSFDHAGPSFVEALQASGMPNRVAFSPDLSIVSMEKEIAQVCGRSTSVFTDLGADVTDDIPDFTGVLEAFQTLRAVLFATLMEPILAQHRGQIAPEIIGNIERGLNITPSQIFEAERVRIELYKKVIAFFETHDFLICPAASIAPFPVEQRYVTEIDGKPCETYIDWFSITFALTMTACPTISVPCGFTSKGLPVGVQIMGKPRGEASLLRVAKRFEQAVGISAQLPIDPRTGN</sequence>
<proteinExistence type="predicted"/>
<dbReference type="PROSITE" id="PS00571">
    <property type="entry name" value="AMIDASES"/>
    <property type="match status" value="1"/>
</dbReference>
<evidence type="ECO:0000313" key="3">
    <source>
        <dbReference type="Proteomes" id="UP000028680"/>
    </source>
</evidence>
<evidence type="ECO:0000313" key="2">
    <source>
        <dbReference type="EMBL" id="AII86245.1"/>
    </source>
</evidence>
<dbReference type="InterPro" id="IPR020556">
    <property type="entry name" value="Amidase_CS"/>
</dbReference>
<dbReference type="Proteomes" id="UP000028680">
    <property type="component" value="Chromosome"/>
</dbReference>
<dbReference type="InterPro" id="IPR023631">
    <property type="entry name" value="Amidase_dom"/>
</dbReference>
<dbReference type="PANTHER" id="PTHR11895">
    <property type="entry name" value="TRANSAMIDASE"/>
    <property type="match status" value="1"/>
</dbReference>
<dbReference type="GO" id="GO:0003824">
    <property type="term" value="F:catalytic activity"/>
    <property type="evidence" value="ECO:0007669"/>
    <property type="project" value="InterPro"/>
</dbReference>
<name>A0AAN0VHL8_9RHOB</name>
<feature type="domain" description="Amidase" evidence="1">
    <location>
        <begin position="29"/>
        <end position="451"/>
    </location>
</feature>
<reference evidence="2 3" key="1">
    <citation type="journal article" date="2014" name="ISME J.">
        <title>Adaptation of an abundant Roseobacter RCA organism to pelagic systems revealed by genomic and transcriptomic analyses.</title>
        <authorList>
            <person name="Voget S."/>
            <person name="Wemheuer B."/>
            <person name="Brinkhoff T."/>
            <person name="Vollmers J."/>
            <person name="Dietrich S."/>
            <person name="Giebel H.A."/>
            <person name="Beardsley C."/>
            <person name="Sardemann C."/>
            <person name="Bakenhus I."/>
            <person name="Billerbeck S."/>
            <person name="Daniel R."/>
            <person name="Simon M."/>
        </authorList>
    </citation>
    <scope>NUCLEOTIDE SEQUENCE [LARGE SCALE GENOMIC DNA]</scope>
    <source>
        <strain evidence="2 3">RCA23</strain>
    </source>
</reference>
<accession>A0AAN0VHL8</accession>
<dbReference type="AlphaFoldDB" id="A0AAN0VHL8"/>
<dbReference type="InterPro" id="IPR036928">
    <property type="entry name" value="AS_sf"/>
</dbReference>
<protein>
    <submittedName>
        <fullName evidence="2">Amidase</fullName>
    </submittedName>
</protein>
<dbReference type="InterPro" id="IPR000120">
    <property type="entry name" value="Amidase"/>
</dbReference>
<dbReference type="PANTHER" id="PTHR11895:SF76">
    <property type="entry name" value="INDOLEACETAMIDE HYDROLASE"/>
    <property type="match status" value="1"/>
</dbReference>
<organism evidence="2 3">
    <name type="scientific">Planktomarina temperata RCA23</name>
    <dbReference type="NCBI Taxonomy" id="666509"/>
    <lineage>
        <taxon>Bacteria</taxon>
        <taxon>Pseudomonadati</taxon>
        <taxon>Pseudomonadota</taxon>
        <taxon>Alphaproteobacteria</taxon>
        <taxon>Rhodobacterales</taxon>
        <taxon>Paracoccaceae</taxon>
        <taxon>Planktomarina</taxon>
    </lineage>
</organism>
<dbReference type="KEGG" id="ptp:RCA23_c06870"/>
<dbReference type="EMBL" id="CP003984">
    <property type="protein sequence ID" value="AII86245.1"/>
    <property type="molecule type" value="Genomic_DNA"/>
</dbReference>
<dbReference type="Gene3D" id="3.90.1300.10">
    <property type="entry name" value="Amidase signature (AS) domain"/>
    <property type="match status" value="1"/>
</dbReference>
<gene>
    <name evidence="2" type="ORF">RCA23_c06870</name>
</gene>